<dbReference type="CDD" id="cd03251">
    <property type="entry name" value="ABCC_MsbA"/>
    <property type="match status" value="1"/>
</dbReference>
<dbReference type="GO" id="GO:0015421">
    <property type="term" value="F:ABC-type oligopeptide transporter activity"/>
    <property type="evidence" value="ECO:0007669"/>
    <property type="project" value="TreeGrafter"/>
</dbReference>
<dbReference type="Gene3D" id="3.40.50.300">
    <property type="entry name" value="P-loop containing nucleotide triphosphate hydrolases"/>
    <property type="match status" value="1"/>
</dbReference>
<dbReference type="CDD" id="cd18552">
    <property type="entry name" value="ABC_6TM_MsbA_like"/>
    <property type="match status" value="1"/>
</dbReference>
<evidence type="ECO:0000313" key="14">
    <source>
        <dbReference type="EMBL" id="MEA5446606.1"/>
    </source>
</evidence>
<keyword evidence="6" id="KW-0067">ATP-binding</keyword>
<dbReference type="PANTHER" id="PTHR43394:SF1">
    <property type="entry name" value="ATP-BINDING CASSETTE SUB-FAMILY B MEMBER 10, MITOCHONDRIAL"/>
    <property type="match status" value="1"/>
</dbReference>
<dbReference type="Proteomes" id="UP001302316">
    <property type="component" value="Unassembled WGS sequence"/>
</dbReference>
<dbReference type="Gene3D" id="1.20.1560.10">
    <property type="entry name" value="ABC transporter type 1, transmembrane domain"/>
    <property type="match status" value="1"/>
</dbReference>
<evidence type="ECO:0000256" key="11">
    <source>
        <dbReference type="SAM" id="Phobius"/>
    </source>
</evidence>
<keyword evidence="10 11" id="KW-0472">Membrane</keyword>
<dbReference type="PROSITE" id="PS50929">
    <property type="entry name" value="ABC_TM1F"/>
    <property type="match status" value="1"/>
</dbReference>
<dbReference type="InterPro" id="IPR017871">
    <property type="entry name" value="ABC_transporter-like_CS"/>
</dbReference>
<evidence type="ECO:0000256" key="1">
    <source>
        <dbReference type="ARBA" id="ARBA00004651"/>
    </source>
</evidence>
<keyword evidence="2" id="KW-0813">Transport</keyword>
<evidence type="ECO:0000256" key="8">
    <source>
        <dbReference type="ARBA" id="ARBA00022989"/>
    </source>
</evidence>
<keyword evidence="3" id="KW-1003">Cell membrane</keyword>
<evidence type="ECO:0000259" key="12">
    <source>
        <dbReference type="PROSITE" id="PS50893"/>
    </source>
</evidence>
<evidence type="ECO:0000256" key="2">
    <source>
        <dbReference type="ARBA" id="ARBA00022448"/>
    </source>
</evidence>
<dbReference type="Pfam" id="PF00664">
    <property type="entry name" value="ABC_membrane"/>
    <property type="match status" value="1"/>
</dbReference>
<dbReference type="PROSITE" id="PS50893">
    <property type="entry name" value="ABC_TRANSPORTER_2"/>
    <property type="match status" value="1"/>
</dbReference>
<feature type="transmembrane region" description="Helical" evidence="11">
    <location>
        <begin position="70"/>
        <end position="93"/>
    </location>
</feature>
<organism evidence="14 15">
    <name type="scientific">Natronospira elongata</name>
    <dbReference type="NCBI Taxonomy" id="3110268"/>
    <lineage>
        <taxon>Bacteria</taxon>
        <taxon>Pseudomonadati</taxon>
        <taxon>Pseudomonadota</taxon>
        <taxon>Gammaproteobacteria</taxon>
        <taxon>Natronospirales</taxon>
        <taxon>Natronospiraceae</taxon>
        <taxon>Natronospira</taxon>
    </lineage>
</organism>
<dbReference type="InterPro" id="IPR039421">
    <property type="entry name" value="Type_1_exporter"/>
</dbReference>
<dbReference type="SUPFAM" id="SSF52540">
    <property type="entry name" value="P-loop containing nucleoside triphosphate hydrolases"/>
    <property type="match status" value="1"/>
</dbReference>
<dbReference type="InterPro" id="IPR027417">
    <property type="entry name" value="P-loop_NTPase"/>
</dbReference>
<dbReference type="Pfam" id="PF00005">
    <property type="entry name" value="ABC_tran"/>
    <property type="match status" value="1"/>
</dbReference>
<comment type="subcellular location">
    <subcellularLocation>
        <location evidence="1">Cell membrane</location>
        <topology evidence="1">Multi-pass membrane protein</topology>
    </subcellularLocation>
</comment>
<keyword evidence="9" id="KW-0445">Lipid transport</keyword>
<feature type="transmembrane region" description="Helical" evidence="11">
    <location>
        <begin position="157"/>
        <end position="183"/>
    </location>
</feature>
<dbReference type="SMART" id="SM00382">
    <property type="entry name" value="AAA"/>
    <property type="match status" value="1"/>
</dbReference>
<keyword evidence="8 11" id="KW-1133">Transmembrane helix</keyword>
<dbReference type="InterPro" id="IPR003439">
    <property type="entry name" value="ABC_transporter-like_ATP-bd"/>
</dbReference>
<proteinExistence type="predicted"/>
<accession>A0AAP6MNF6</accession>
<evidence type="ECO:0000256" key="7">
    <source>
        <dbReference type="ARBA" id="ARBA00022967"/>
    </source>
</evidence>
<dbReference type="GO" id="GO:0034040">
    <property type="term" value="F:ATPase-coupled lipid transmembrane transporter activity"/>
    <property type="evidence" value="ECO:0007669"/>
    <property type="project" value="InterPro"/>
</dbReference>
<dbReference type="PANTHER" id="PTHR43394">
    <property type="entry name" value="ATP-DEPENDENT PERMEASE MDL1, MITOCHONDRIAL"/>
    <property type="match status" value="1"/>
</dbReference>
<feature type="transmembrane region" description="Helical" evidence="11">
    <location>
        <begin position="250"/>
        <end position="270"/>
    </location>
</feature>
<dbReference type="InterPro" id="IPR003593">
    <property type="entry name" value="AAA+_ATPase"/>
</dbReference>
<dbReference type="InterPro" id="IPR011917">
    <property type="entry name" value="ABC_transpr_lipidA"/>
</dbReference>
<dbReference type="InterPro" id="IPR011527">
    <property type="entry name" value="ABC1_TM_dom"/>
</dbReference>
<feature type="transmembrane region" description="Helical" evidence="11">
    <location>
        <begin position="276"/>
        <end position="297"/>
    </location>
</feature>
<evidence type="ECO:0000256" key="5">
    <source>
        <dbReference type="ARBA" id="ARBA00022741"/>
    </source>
</evidence>
<evidence type="ECO:0000256" key="10">
    <source>
        <dbReference type="ARBA" id="ARBA00023136"/>
    </source>
</evidence>
<sequence>MEKIQTEADALKVYRRLLRYVVPHWRIFLLAVIAMAIFAVSQAGFPAILQPLMDESLVARDPEAIRIIPILLMGLFVIRGITGFLSTFCMHWVGRRVIKQLRTETFRQLLSLPVSYFDQSSTGVLVSKLTYNIEQIAESVTNAITVLVRDTLSVVALFAWMLWISVPLTAFLLITVPMLMALVRFVSRRFRKYSTRIQNSMGDVTRVAEEVIGGQRVVKVFGGQHYEAERFEQINEQNRRMHMKLVATKAGSVPLVQLIAGIGVTGIIYFATLPGVLDRITVGAFVSFLGAVMLMMAPLRHLANINAVLQKGIAAAHSVFHLLDTPPEGEGGSRAIQRANGDVRFEKVHFSYGENKEQVLKDINLHVRPGEVVALVGRSGSGKSTLVSLLPRFHDPDQGQILLDGVSLSEYRRTDLRNQIAMVSQDVVLFNDTIEHNIAYGSLVDTDRDAVREAARKAYALDFIEQLPEGMDTVVGDRGVLLSGGQRQRIAIARALLKDAPLLILDEATSALDTESERHIQKALDRLMEDRTTFVIAHRLSTIENADRILVLDHGRIVESGTHQELLDRGGHYASLHRLQFSE</sequence>
<protein>
    <submittedName>
        <fullName evidence="14">Lipid A export permease/ATP-binding protein MsbA</fullName>
    </submittedName>
</protein>
<evidence type="ECO:0000256" key="4">
    <source>
        <dbReference type="ARBA" id="ARBA00022692"/>
    </source>
</evidence>
<gene>
    <name evidence="14" type="primary">msbA</name>
    <name evidence="14" type="ORF">VCB98_12335</name>
</gene>
<dbReference type="EMBL" id="JAYGII010000042">
    <property type="protein sequence ID" value="MEA5446606.1"/>
    <property type="molecule type" value="Genomic_DNA"/>
</dbReference>
<name>A0AAP6MNF6_9GAMM</name>
<feature type="domain" description="ABC transmembrane type-1" evidence="13">
    <location>
        <begin position="29"/>
        <end position="311"/>
    </location>
</feature>
<dbReference type="GO" id="GO:0016887">
    <property type="term" value="F:ATP hydrolysis activity"/>
    <property type="evidence" value="ECO:0007669"/>
    <property type="project" value="InterPro"/>
</dbReference>
<feature type="transmembrane region" description="Helical" evidence="11">
    <location>
        <begin position="27"/>
        <end position="49"/>
    </location>
</feature>
<comment type="caution">
    <text evidence="14">The sequence shown here is derived from an EMBL/GenBank/DDBJ whole genome shotgun (WGS) entry which is preliminary data.</text>
</comment>
<dbReference type="GO" id="GO:0005524">
    <property type="term" value="F:ATP binding"/>
    <property type="evidence" value="ECO:0007669"/>
    <property type="project" value="UniProtKB-KW"/>
</dbReference>
<evidence type="ECO:0000256" key="9">
    <source>
        <dbReference type="ARBA" id="ARBA00023055"/>
    </source>
</evidence>
<keyword evidence="7" id="KW-1278">Translocase</keyword>
<dbReference type="AlphaFoldDB" id="A0AAP6MNF6"/>
<dbReference type="InterPro" id="IPR036640">
    <property type="entry name" value="ABC1_TM_sf"/>
</dbReference>
<dbReference type="PROSITE" id="PS00211">
    <property type="entry name" value="ABC_TRANSPORTER_1"/>
    <property type="match status" value="1"/>
</dbReference>
<dbReference type="RefSeq" id="WP_346052977.1">
    <property type="nucleotide sequence ID" value="NZ_JAYGII010000042.1"/>
</dbReference>
<keyword evidence="5" id="KW-0547">Nucleotide-binding</keyword>
<evidence type="ECO:0000313" key="15">
    <source>
        <dbReference type="Proteomes" id="UP001302316"/>
    </source>
</evidence>
<dbReference type="NCBIfam" id="TIGR02203">
    <property type="entry name" value="MsbA_lipidA"/>
    <property type="match status" value="1"/>
</dbReference>
<keyword evidence="4 11" id="KW-0812">Transmembrane</keyword>
<evidence type="ECO:0000256" key="3">
    <source>
        <dbReference type="ARBA" id="ARBA00022475"/>
    </source>
</evidence>
<dbReference type="GO" id="GO:0005886">
    <property type="term" value="C:plasma membrane"/>
    <property type="evidence" value="ECO:0007669"/>
    <property type="project" value="UniProtKB-SubCell"/>
</dbReference>
<evidence type="ECO:0000256" key="6">
    <source>
        <dbReference type="ARBA" id="ARBA00022840"/>
    </source>
</evidence>
<evidence type="ECO:0000259" key="13">
    <source>
        <dbReference type="PROSITE" id="PS50929"/>
    </source>
</evidence>
<dbReference type="FunFam" id="3.40.50.300:FF:000140">
    <property type="entry name" value="Lipid A export ATP-binding/permease protein MsbA"/>
    <property type="match status" value="1"/>
</dbReference>
<dbReference type="SUPFAM" id="SSF90123">
    <property type="entry name" value="ABC transporter transmembrane region"/>
    <property type="match status" value="1"/>
</dbReference>
<keyword evidence="15" id="KW-1185">Reference proteome</keyword>
<feature type="domain" description="ABC transporter" evidence="12">
    <location>
        <begin position="343"/>
        <end position="579"/>
    </location>
</feature>
<reference evidence="14 15" key="1">
    <citation type="submission" date="2023-12" db="EMBL/GenBank/DDBJ databases">
        <title>Whole-genome sequencing of halo(alkali)philic microorganisms from hypersaline lakes.</title>
        <authorList>
            <person name="Sorokin D.Y."/>
            <person name="Merkel A.Y."/>
            <person name="Messina E."/>
            <person name="Yakimov M."/>
        </authorList>
    </citation>
    <scope>NUCLEOTIDE SEQUENCE [LARGE SCALE GENOMIC DNA]</scope>
    <source>
        <strain evidence="14 15">AB-CW1</strain>
    </source>
</reference>